<evidence type="ECO:0000313" key="2">
    <source>
        <dbReference type="EMBL" id="JAH55243.1"/>
    </source>
</evidence>
<accession>A0A0E9TRA2</accession>
<dbReference type="AlphaFoldDB" id="A0A0E9TRA2"/>
<sequence length="73" mass="8858">MKELASTYASSWVFLSLMWKVLWSQSGPRLSREELVITPTKKHAWLHWSSFFPRSSERIQRERITWRPNWILP</sequence>
<feature type="chain" id="PRO_5002433004" description="Secreted protein" evidence="1">
    <location>
        <begin position="25"/>
        <end position="73"/>
    </location>
</feature>
<reference evidence="2" key="2">
    <citation type="journal article" date="2015" name="Fish Shellfish Immunol.">
        <title>Early steps in the European eel (Anguilla anguilla)-Vibrio vulnificus interaction in the gills: Role of the RtxA13 toxin.</title>
        <authorList>
            <person name="Callol A."/>
            <person name="Pajuelo D."/>
            <person name="Ebbesson L."/>
            <person name="Teles M."/>
            <person name="MacKenzie S."/>
            <person name="Amaro C."/>
        </authorList>
    </citation>
    <scope>NUCLEOTIDE SEQUENCE</scope>
</reference>
<evidence type="ECO:0008006" key="3">
    <source>
        <dbReference type="Google" id="ProtNLM"/>
    </source>
</evidence>
<name>A0A0E9TRA2_ANGAN</name>
<protein>
    <recommendedName>
        <fullName evidence="3">Secreted protein</fullName>
    </recommendedName>
</protein>
<proteinExistence type="predicted"/>
<reference evidence="2" key="1">
    <citation type="submission" date="2014-11" db="EMBL/GenBank/DDBJ databases">
        <authorList>
            <person name="Amaro Gonzalez C."/>
        </authorList>
    </citation>
    <scope>NUCLEOTIDE SEQUENCE</scope>
</reference>
<keyword evidence="1" id="KW-0732">Signal</keyword>
<organism evidence="2">
    <name type="scientific">Anguilla anguilla</name>
    <name type="common">European freshwater eel</name>
    <name type="synonym">Muraena anguilla</name>
    <dbReference type="NCBI Taxonomy" id="7936"/>
    <lineage>
        <taxon>Eukaryota</taxon>
        <taxon>Metazoa</taxon>
        <taxon>Chordata</taxon>
        <taxon>Craniata</taxon>
        <taxon>Vertebrata</taxon>
        <taxon>Euteleostomi</taxon>
        <taxon>Actinopterygii</taxon>
        <taxon>Neopterygii</taxon>
        <taxon>Teleostei</taxon>
        <taxon>Anguilliformes</taxon>
        <taxon>Anguillidae</taxon>
        <taxon>Anguilla</taxon>
    </lineage>
</organism>
<feature type="signal peptide" evidence="1">
    <location>
        <begin position="1"/>
        <end position="24"/>
    </location>
</feature>
<dbReference type="EMBL" id="GBXM01053334">
    <property type="protein sequence ID" value="JAH55243.1"/>
    <property type="molecule type" value="Transcribed_RNA"/>
</dbReference>
<evidence type="ECO:0000256" key="1">
    <source>
        <dbReference type="SAM" id="SignalP"/>
    </source>
</evidence>